<reference evidence="2" key="1">
    <citation type="submission" date="2018-04" db="EMBL/GenBank/DDBJ databases">
        <title>Transcriptome assembly of Sipha flava.</title>
        <authorList>
            <person name="Scully E.D."/>
            <person name="Geib S.M."/>
            <person name="Palmer N.A."/>
            <person name="Koch K."/>
            <person name="Bradshaw J."/>
            <person name="Heng-Moss T."/>
            <person name="Sarath G."/>
        </authorList>
    </citation>
    <scope>NUCLEOTIDE SEQUENCE</scope>
</reference>
<evidence type="ECO:0000256" key="1">
    <source>
        <dbReference type="SAM" id="MobiDB-lite"/>
    </source>
</evidence>
<gene>
    <name evidence="2" type="ORF">g.166403</name>
</gene>
<feature type="region of interest" description="Disordered" evidence="1">
    <location>
        <begin position="1"/>
        <end position="45"/>
    </location>
</feature>
<dbReference type="OrthoDB" id="6629193at2759"/>
<proteinExistence type="predicted"/>
<evidence type="ECO:0000313" key="2">
    <source>
        <dbReference type="EMBL" id="MBY83518.1"/>
    </source>
</evidence>
<name>A0A2S2R0J2_9HEMI</name>
<sequence>MTSTFSHQQHQQLQQQQQQQQLGNSGVSTSNSNVSTTVTSSSRNPMANYADSYGIAAAAAAQWWSYPGAMDNNIQNVHNVPSPNSIMVIRVKYLCVCAGACECDNNHDAVHTYSM</sequence>
<organism evidence="2">
    <name type="scientific">Sipha flava</name>
    <name type="common">yellow sugarcane aphid</name>
    <dbReference type="NCBI Taxonomy" id="143950"/>
    <lineage>
        <taxon>Eukaryota</taxon>
        <taxon>Metazoa</taxon>
        <taxon>Ecdysozoa</taxon>
        <taxon>Arthropoda</taxon>
        <taxon>Hexapoda</taxon>
        <taxon>Insecta</taxon>
        <taxon>Pterygota</taxon>
        <taxon>Neoptera</taxon>
        <taxon>Paraneoptera</taxon>
        <taxon>Hemiptera</taxon>
        <taxon>Sternorrhyncha</taxon>
        <taxon>Aphidomorpha</taxon>
        <taxon>Aphidoidea</taxon>
        <taxon>Aphididae</taxon>
        <taxon>Sipha</taxon>
    </lineage>
</organism>
<accession>A0A2S2R0J2</accession>
<protein>
    <submittedName>
        <fullName evidence="2">Uncharacterized protein</fullName>
    </submittedName>
</protein>
<feature type="compositionally biased region" description="Low complexity" evidence="1">
    <location>
        <begin position="7"/>
        <end position="42"/>
    </location>
</feature>
<dbReference type="AlphaFoldDB" id="A0A2S2R0J2"/>
<dbReference type="EMBL" id="GGMS01014315">
    <property type="protein sequence ID" value="MBY83518.1"/>
    <property type="molecule type" value="Transcribed_RNA"/>
</dbReference>